<dbReference type="AlphaFoldDB" id="E6ZLM3"/>
<evidence type="ECO:0000256" key="1">
    <source>
        <dbReference type="SAM" id="MobiDB-lite"/>
    </source>
</evidence>
<protein>
    <recommendedName>
        <fullName evidence="2">JmjC domain-containing protein</fullName>
    </recommendedName>
</protein>
<gene>
    <name evidence="3" type="ORF">sr12092</name>
</gene>
<accession>E6ZLM3</accession>
<dbReference type="GO" id="GO:0000987">
    <property type="term" value="F:cis-regulatory region sequence-specific DNA binding"/>
    <property type="evidence" value="ECO:0007669"/>
    <property type="project" value="TreeGrafter"/>
</dbReference>
<feature type="compositionally biased region" description="Low complexity" evidence="1">
    <location>
        <begin position="141"/>
        <end position="152"/>
    </location>
</feature>
<dbReference type="PANTHER" id="PTHR12480:SF21">
    <property type="entry name" value="JMJC DOMAIN-CONTAINING PROTEIN 8"/>
    <property type="match status" value="1"/>
</dbReference>
<name>E6ZLM3_SPORE</name>
<dbReference type="Pfam" id="PF13621">
    <property type="entry name" value="Cupin_8"/>
    <property type="match status" value="1"/>
</dbReference>
<keyword evidence="4" id="KW-1185">Reference proteome</keyword>
<feature type="compositionally biased region" description="Polar residues" evidence="1">
    <location>
        <begin position="689"/>
        <end position="702"/>
    </location>
</feature>
<feature type="compositionally biased region" description="Low complexity" evidence="1">
    <location>
        <begin position="88"/>
        <end position="120"/>
    </location>
</feature>
<dbReference type="Proteomes" id="UP000008867">
    <property type="component" value="Chromosome 1"/>
</dbReference>
<feature type="compositionally biased region" description="Low complexity" evidence="1">
    <location>
        <begin position="813"/>
        <end position="834"/>
    </location>
</feature>
<feature type="region of interest" description="Disordered" evidence="1">
    <location>
        <begin position="406"/>
        <end position="445"/>
    </location>
</feature>
<dbReference type="HOGENOM" id="CLU_016785_1_2_1"/>
<feature type="region of interest" description="Disordered" evidence="1">
    <location>
        <begin position="1"/>
        <end position="43"/>
    </location>
</feature>
<dbReference type="EMBL" id="FQ311430">
    <property type="protein sequence ID" value="CBQ68226.1"/>
    <property type="molecule type" value="Genomic_DNA"/>
</dbReference>
<dbReference type="PROSITE" id="PS51184">
    <property type="entry name" value="JMJC"/>
    <property type="match status" value="1"/>
</dbReference>
<dbReference type="eggNOG" id="KOG2130">
    <property type="taxonomic scope" value="Eukaryota"/>
</dbReference>
<evidence type="ECO:0000313" key="4">
    <source>
        <dbReference type="Proteomes" id="UP000008867"/>
    </source>
</evidence>
<feature type="region of interest" description="Disordered" evidence="1">
    <location>
        <begin position="811"/>
        <end position="840"/>
    </location>
</feature>
<dbReference type="VEuPathDB" id="FungiDB:sr12092"/>
<dbReference type="SMART" id="SM00558">
    <property type="entry name" value="JmjC"/>
    <property type="match status" value="1"/>
</dbReference>
<dbReference type="PANTHER" id="PTHR12480">
    <property type="entry name" value="ARGININE DEMETHYLASE AND LYSYL-HYDROXYLASE JMJD"/>
    <property type="match status" value="1"/>
</dbReference>
<sequence>MQVKLYASAADEADQAANAQPIAQSSALPLPNTPTRSADAAVATAPPSIAVVHDDNDDAPMTIDVEETNRRFATVSPNLAALKRLATDSDSGSNTDGTTSLPSTEPSTTPDEAGSSSSGASGSGRDGRKSTKRARIGSAEASSCHARAQSRSSSRHTQVPHPLGIKPLGNAFLSDRNDRSSSLGLFARFQDDFLLSFLSTFADDPATLVKLEAVSHGFYTFINATNSIWREAFLLSFNGKMKRWCGSWKRTFIWHYNTERAVADEKTKDSIDGSHFALLDPPAPRIQSPYIFSDTLYHPFRLAMAPLDHLVAPACRVYSAITKIDLAEPGSIATFKDKFAYANKPAIVQNAMPPKDWPCREWSIDKLAQRWPSRFFQCEAVRSRLPSYFSYARGMQHLQEQTWQRLVEQEAEAESEGAAQQQQESSGNTSSASRSPSEECGPRDMSALPLLDTPYTISRVGPHLFSATADGGDSTFDPYAVPDESPFYLFDASFADDPHASLEWRVPKFFQQISTTQADAASAYDMSAVRSDLFSLLGLLRPDHRWIIAGPARSGSGWHKDPNGTSAWNAVLNGRKAWMMLPPHVTPPGVYVSEDEAEVTAPLSIAEWLLDFAQETRRLYGPEAARPEDRLLVEGVCEEGEVLYVPSGWWHLVINLEESVALTQNFVSPAELGIVLDFMKNKSDQLSGFKRSQQVQGGSTADATAPPSLAPGRQAASIGSSSAVLAQSSGAPADDDDEECDGAGFNVFELFCDRLDRFDRELLQTALKQVEQTEETRCAACALLRRTAPAPAPKARKANAGPSWWEKLKQAETADTAAAAASDTVAAEAAPAPSGGFSFSNQLASSELELEDVPW</sequence>
<dbReference type="GO" id="GO:0005634">
    <property type="term" value="C:nucleus"/>
    <property type="evidence" value="ECO:0007669"/>
    <property type="project" value="TreeGrafter"/>
</dbReference>
<dbReference type="OrthoDB" id="424465at2759"/>
<proteinExistence type="predicted"/>
<evidence type="ECO:0000259" key="2">
    <source>
        <dbReference type="PROSITE" id="PS51184"/>
    </source>
</evidence>
<feature type="compositionally biased region" description="Low complexity" evidence="1">
    <location>
        <begin position="416"/>
        <end position="427"/>
    </location>
</feature>
<feature type="region of interest" description="Disordered" evidence="1">
    <location>
        <begin position="85"/>
        <end position="162"/>
    </location>
</feature>
<dbReference type="InterPro" id="IPR003347">
    <property type="entry name" value="JmjC_dom"/>
</dbReference>
<dbReference type="SUPFAM" id="SSF51197">
    <property type="entry name" value="Clavaminate synthase-like"/>
    <property type="match status" value="1"/>
</dbReference>
<reference evidence="3 4" key="1">
    <citation type="journal article" date="2010" name="Science">
        <title>Pathogenicity determinants in smut fungi revealed by genome comparison.</title>
        <authorList>
            <person name="Schirawski J."/>
            <person name="Mannhaupt G."/>
            <person name="Muench K."/>
            <person name="Brefort T."/>
            <person name="Schipper K."/>
            <person name="Doehlemann G."/>
            <person name="Di Stasio M."/>
            <person name="Roessel N."/>
            <person name="Mendoza-Mendoza A."/>
            <person name="Pester D."/>
            <person name="Mueller O."/>
            <person name="Winterberg B."/>
            <person name="Meyer E."/>
            <person name="Ghareeb H."/>
            <person name="Wollenberg T."/>
            <person name="Muensterkoetter M."/>
            <person name="Wong P."/>
            <person name="Walter M."/>
            <person name="Stukenbrock E."/>
            <person name="Gueldener U."/>
            <person name="Kahmann R."/>
        </authorList>
    </citation>
    <scope>NUCLEOTIDE SEQUENCE [LARGE SCALE GENOMIC DNA]</scope>
    <source>
        <strain evidence="4">SRZ2</strain>
    </source>
</reference>
<evidence type="ECO:0000313" key="3">
    <source>
        <dbReference type="EMBL" id="CBQ68226.1"/>
    </source>
</evidence>
<dbReference type="InterPro" id="IPR050910">
    <property type="entry name" value="JMJD6_ArgDemeth/LysHydrox"/>
</dbReference>
<dbReference type="Gene3D" id="2.60.120.650">
    <property type="entry name" value="Cupin"/>
    <property type="match status" value="1"/>
</dbReference>
<organism evidence="3 4">
    <name type="scientific">Sporisorium reilianum (strain SRZ2)</name>
    <name type="common">Maize head smut fungus</name>
    <dbReference type="NCBI Taxonomy" id="999809"/>
    <lineage>
        <taxon>Eukaryota</taxon>
        <taxon>Fungi</taxon>
        <taxon>Dikarya</taxon>
        <taxon>Basidiomycota</taxon>
        <taxon>Ustilaginomycotina</taxon>
        <taxon>Ustilaginomycetes</taxon>
        <taxon>Ustilaginales</taxon>
        <taxon>Ustilaginaceae</taxon>
        <taxon>Sporisorium</taxon>
    </lineage>
</organism>
<dbReference type="InterPro" id="IPR041667">
    <property type="entry name" value="Cupin_8"/>
</dbReference>
<feature type="domain" description="JmjC" evidence="2">
    <location>
        <begin position="495"/>
        <end position="683"/>
    </location>
</feature>
<feature type="region of interest" description="Disordered" evidence="1">
    <location>
        <begin position="689"/>
        <end position="716"/>
    </location>
</feature>
<feature type="compositionally biased region" description="Low complexity" evidence="1">
    <location>
        <begin position="7"/>
        <end position="20"/>
    </location>
</feature>